<keyword evidence="9" id="KW-0460">Magnesium</keyword>
<evidence type="ECO:0000256" key="7">
    <source>
        <dbReference type="ARBA" id="ARBA00022763"/>
    </source>
</evidence>
<proteinExistence type="inferred from homology"/>
<dbReference type="Proteomes" id="UP000439123">
    <property type="component" value="Unassembled WGS sequence"/>
</dbReference>
<evidence type="ECO:0000256" key="5">
    <source>
        <dbReference type="ARBA" id="ARBA00022723"/>
    </source>
</evidence>
<evidence type="ECO:0000256" key="9">
    <source>
        <dbReference type="ARBA" id="ARBA00022842"/>
    </source>
</evidence>
<evidence type="ECO:0000256" key="1">
    <source>
        <dbReference type="ARBA" id="ARBA00001946"/>
    </source>
</evidence>
<evidence type="ECO:0000256" key="2">
    <source>
        <dbReference type="ARBA" id="ARBA00011738"/>
    </source>
</evidence>
<evidence type="ECO:0000256" key="3">
    <source>
        <dbReference type="ARBA" id="ARBA00014885"/>
    </source>
</evidence>
<dbReference type="Gene3D" id="3.30.1330.70">
    <property type="entry name" value="Holliday junction resolvase RusA"/>
    <property type="match status" value="1"/>
</dbReference>
<evidence type="ECO:0000256" key="14">
    <source>
        <dbReference type="ARBA" id="ARBA00029488"/>
    </source>
</evidence>
<dbReference type="InterPro" id="IPR016281">
    <property type="entry name" value="Endonuclease_RusA"/>
</dbReference>
<dbReference type="RefSeq" id="WP_159158936.1">
    <property type="nucleotide sequence ID" value="NZ_LR732798.1"/>
</dbReference>
<dbReference type="SUPFAM" id="SSF103084">
    <property type="entry name" value="Holliday junction resolvase RusA"/>
    <property type="match status" value="1"/>
</dbReference>
<name>A0A653KYY8_AERVE</name>
<keyword evidence="8 15" id="KW-0378">Hydrolase</keyword>
<evidence type="ECO:0000256" key="6">
    <source>
        <dbReference type="ARBA" id="ARBA00022759"/>
    </source>
</evidence>
<dbReference type="EC" id="3.1.21.10" evidence="14 15"/>
<evidence type="ECO:0000256" key="13">
    <source>
        <dbReference type="ARBA" id="ARBA00029354"/>
    </source>
</evidence>
<keyword evidence="4 15" id="KW-0540">Nuclease</keyword>
<keyword evidence="11 15" id="KW-0234">DNA repair</keyword>
<dbReference type="Pfam" id="PF05866">
    <property type="entry name" value="RusA"/>
    <property type="match status" value="1"/>
</dbReference>
<keyword evidence="10" id="KW-0233">DNA recombination</keyword>
<evidence type="ECO:0000313" key="17">
    <source>
        <dbReference type="Proteomes" id="UP000439123"/>
    </source>
</evidence>
<comment type="similarity">
    <text evidence="15">Belongs to the rusA family.</text>
</comment>
<comment type="subunit">
    <text evidence="2">Homodimer.</text>
</comment>
<keyword evidence="7 15" id="KW-0227">DNA damage</keyword>
<dbReference type="GO" id="GO:0006310">
    <property type="term" value="P:DNA recombination"/>
    <property type="evidence" value="ECO:0007669"/>
    <property type="project" value="UniProtKB-KW"/>
</dbReference>
<evidence type="ECO:0000256" key="4">
    <source>
        <dbReference type="ARBA" id="ARBA00022722"/>
    </source>
</evidence>
<evidence type="ECO:0000256" key="15">
    <source>
        <dbReference type="PIRNR" id="PIRNR001007"/>
    </source>
</evidence>
<dbReference type="InterPro" id="IPR008822">
    <property type="entry name" value="Endonuclease_RusA-like"/>
</dbReference>
<sequence length="128" mass="14081">MKKPESFTVTLPWPPSTNRIWRNVAVHGKPRTLLSEEGRRFRTTAAQLCMLGGVNNRQLAGRLAVSLVACPPDRRARDLDNVLKATLDALTHAGVWLDDSQIDLLSVERGQVVKGGELRVTISVKEAA</sequence>
<reference evidence="16 17" key="1">
    <citation type="submission" date="2019-10" db="EMBL/GenBank/DDBJ databases">
        <authorList>
            <person name="Karimi E."/>
        </authorList>
    </citation>
    <scope>NUCLEOTIDE SEQUENCE [LARGE SCALE GENOMIC DNA]</scope>
    <source>
        <strain evidence="16">Aeromonas sp. 8C</strain>
    </source>
</reference>
<protein>
    <recommendedName>
        <fullName evidence="3 15">Crossover junction endodeoxyribonuclease rusA</fullName>
        <ecNumber evidence="14 15">3.1.21.10</ecNumber>
    </recommendedName>
</protein>
<evidence type="ECO:0000256" key="10">
    <source>
        <dbReference type="ARBA" id="ARBA00023172"/>
    </source>
</evidence>
<dbReference type="GO" id="GO:0008821">
    <property type="term" value="F:crossover junction DNA endonuclease activity"/>
    <property type="evidence" value="ECO:0007669"/>
    <property type="project" value="UniProtKB-EC"/>
</dbReference>
<comment type="function">
    <text evidence="12">Endonuclease that resolves Holliday junction intermediates made during homologous genetic recombination and DNA repair. Exhibits sequence and structure-selective cleavage of four-way DNA junctions, where it introduces symmetrical nicks in two strands of the same polarity at the 5' side of CC dinucleotides. Corrects the defects in genetic recombination and DNA repair associated with inactivation of RuvAB or RuvC.</text>
</comment>
<evidence type="ECO:0000256" key="8">
    <source>
        <dbReference type="ARBA" id="ARBA00022801"/>
    </source>
</evidence>
<dbReference type="AlphaFoldDB" id="A0A653KYY8"/>
<comment type="function">
    <text evidence="15">Endonuclease that resolves Holliday junction intermediates made during homologous genetic recombination and DNA repair. Exhibits sequence and structure-selective cleavage of four-way DNA junctions, where it introduces symmetrical nicks in two strands of the same polarity at the 5' side of dinucleotides. Corrects the defects in genetic recombination and DNA repair associated with inactivation of ruvAB or ruvC.</text>
</comment>
<dbReference type="GO" id="GO:0000287">
    <property type="term" value="F:magnesium ion binding"/>
    <property type="evidence" value="ECO:0007669"/>
    <property type="project" value="InterPro"/>
</dbReference>
<keyword evidence="6 15" id="KW-0255">Endonuclease</keyword>
<dbReference type="EMBL" id="CABWLC010000008">
    <property type="protein sequence ID" value="VXA84053.1"/>
    <property type="molecule type" value="Genomic_DNA"/>
</dbReference>
<dbReference type="InterPro" id="IPR036614">
    <property type="entry name" value="RusA-like_sf"/>
</dbReference>
<gene>
    <name evidence="16" type="primary">rusA</name>
    <name evidence="16" type="ORF">AERO8C_160206</name>
</gene>
<evidence type="ECO:0000256" key="11">
    <source>
        <dbReference type="ARBA" id="ARBA00023204"/>
    </source>
</evidence>
<dbReference type="PIRSF" id="PIRSF001007">
    <property type="entry name" value="RusA"/>
    <property type="match status" value="1"/>
</dbReference>
<comment type="cofactor">
    <cofactor evidence="1">
        <name>Mg(2+)</name>
        <dbReference type="ChEBI" id="CHEBI:18420"/>
    </cofactor>
</comment>
<dbReference type="GO" id="GO:0006281">
    <property type="term" value="P:DNA repair"/>
    <property type="evidence" value="ECO:0007669"/>
    <property type="project" value="UniProtKB-KW"/>
</dbReference>
<evidence type="ECO:0000313" key="16">
    <source>
        <dbReference type="EMBL" id="VXA84053.1"/>
    </source>
</evidence>
<accession>A0A653KYY8</accession>
<keyword evidence="5" id="KW-0479">Metal-binding</keyword>
<evidence type="ECO:0000256" key="12">
    <source>
        <dbReference type="ARBA" id="ARBA00024745"/>
    </source>
</evidence>
<organism evidence="16 17">
    <name type="scientific">Aeromonas veronii</name>
    <dbReference type="NCBI Taxonomy" id="654"/>
    <lineage>
        <taxon>Bacteria</taxon>
        <taxon>Pseudomonadati</taxon>
        <taxon>Pseudomonadota</taxon>
        <taxon>Gammaproteobacteria</taxon>
        <taxon>Aeromonadales</taxon>
        <taxon>Aeromonadaceae</taxon>
        <taxon>Aeromonas</taxon>
    </lineage>
</organism>
<comment type="catalytic activity">
    <reaction evidence="13 15">
        <text>Endonucleolytic cleavage at a junction such as a reciprocal single-stranded crossover between two homologous DNA duplexes (Holliday junction).</text>
        <dbReference type="EC" id="3.1.21.10"/>
    </reaction>
</comment>